<proteinExistence type="predicted"/>
<evidence type="ECO:0000313" key="1">
    <source>
        <dbReference type="EMBL" id="ALC39585.1"/>
    </source>
</evidence>
<sequence>MRGATEVQLQRGLQAQLQRGLRERGRRTSRQLRAAVPAGVCAWQVRGAQSLRLRGGPRAGQLLQWPSPQCYRSICLPAHLLAGLRLRTLHSARDLRVSAWL</sequence>
<keyword evidence="2" id="KW-1185">Reference proteome</keyword>
<dbReference type="Proteomes" id="UP000494163">
    <property type="component" value="Chromosome 2L"/>
</dbReference>
<name>A0A0M4ECZ6_DROBS</name>
<organism evidence="1 2">
    <name type="scientific">Drosophila busckii</name>
    <name type="common">Fruit fly</name>
    <dbReference type="NCBI Taxonomy" id="30019"/>
    <lineage>
        <taxon>Eukaryota</taxon>
        <taxon>Metazoa</taxon>
        <taxon>Ecdysozoa</taxon>
        <taxon>Arthropoda</taxon>
        <taxon>Hexapoda</taxon>
        <taxon>Insecta</taxon>
        <taxon>Pterygota</taxon>
        <taxon>Neoptera</taxon>
        <taxon>Endopterygota</taxon>
        <taxon>Diptera</taxon>
        <taxon>Brachycera</taxon>
        <taxon>Muscomorpha</taxon>
        <taxon>Ephydroidea</taxon>
        <taxon>Drosophilidae</taxon>
        <taxon>Drosophila</taxon>
    </lineage>
</organism>
<reference evidence="1 2" key="1">
    <citation type="submission" date="2015-08" db="EMBL/GenBank/DDBJ databases">
        <title>Ancestral chromatin configuration constrains chromatin evolution on differentiating sex chromosomes in Drosophila.</title>
        <authorList>
            <person name="Zhou Q."/>
            <person name="Bachtrog D."/>
        </authorList>
    </citation>
    <scope>NUCLEOTIDE SEQUENCE [LARGE SCALE GENOMIC DNA]</scope>
    <source>
        <tissue evidence="1">Whole larvae</tissue>
    </source>
</reference>
<evidence type="ECO:0000313" key="2">
    <source>
        <dbReference type="Proteomes" id="UP000494163"/>
    </source>
</evidence>
<dbReference type="AlphaFoldDB" id="A0A0M4ECZ6"/>
<accession>A0A0M4ECZ6</accession>
<gene>
    <name evidence="1" type="ORF">Dbus_chr2Lg1670</name>
</gene>
<protein>
    <submittedName>
        <fullName evidence="1">NimC2</fullName>
    </submittedName>
</protein>
<dbReference type="EMBL" id="CP012523">
    <property type="protein sequence ID" value="ALC39585.1"/>
    <property type="molecule type" value="Genomic_DNA"/>
</dbReference>